<protein>
    <submittedName>
        <fullName evidence="1">Uncharacterized protein</fullName>
    </submittedName>
</protein>
<accession>A0A4Y5FED1</accession>
<sequence>MSIHVGNIDDKSVNDFINALAIRKDELNMYKDIENKLDKLVAKDIVSEWRWELDKMIVFVDDNMWEDFKKATKDLFLLDDNGLKAIIQRDYICLELNPDEDFNL</sequence>
<keyword evidence="2" id="KW-1185">Reference proteome</keyword>
<evidence type="ECO:0000313" key="2">
    <source>
        <dbReference type="Proteomes" id="UP000308874"/>
    </source>
</evidence>
<dbReference type="Proteomes" id="UP000308874">
    <property type="component" value="Segment"/>
</dbReference>
<evidence type="ECO:0000313" key="1">
    <source>
        <dbReference type="EMBL" id="QBJ03401.1"/>
    </source>
</evidence>
<gene>
    <name evidence="1" type="ORF">B521_0051</name>
</gene>
<reference evidence="1 2" key="1">
    <citation type="submission" date="2019-02" db="EMBL/GenBank/DDBJ databases">
        <title>Isolation of virulent Lactobacillus brevis phages.</title>
        <authorList>
            <person name="Feyereisen M."/>
            <person name="Mahony J."/>
            <person name="O'Sullivan T."/>
            <person name="van Sinderen D."/>
        </authorList>
    </citation>
    <scope>NUCLEOTIDE SEQUENCE [LARGE SCALE GENOMIC DNA]</scope>
</reference>
<name>A0A4Y5FED1_9CAUD</name>
<organism evidence="1 2">
    <name type="scientific">Lactobacillus phage 521B</name>
    <dbReference type="NCBI Taxonomy" id="2510942"/>
    <lineage>
        <taxon>Viruses</taxon>
        <taxon>Duplodnaviria</taxon>
        <taxon>Heunggongvirae</taxon>
        <taxon>Uroviricota</taxon>
        <taxon>Caudoviricetes</taxon>
        <taxon>Herelleviridae</taxon>
        <taxon>Tybeckvirus</taxon>
        <taxon>Tybeckvirus tv521B</taxon>
    </lineage>
</organism>
<dbReference type="EMBL" id="MK504443">
    <property type="protein sequence ID" value="QBJ03401.1"/>
    <property type="molecule type" value="Genomic_DNA"/>
</dbReference>
<proteinExistence type="predicted"/>